<protein>
    <recommendedName>
        <fullName evidence="11 15">Leucyl/phenylalanyl-tRNA--protein transferase</fullName>
        <ecNumber evidence="10 15">2.3.2.6</ecNumber>
    </recommendedName>
    <alternativeName>
        <fullName evidence="12 15">L/F-transferase</fullName>
    </alternativeName>
    <alternativeName>
        <fullName evidence="13 15">Leucyltransferase</fullName>
    </alternativeName>
    <alternativeName>
        <fullName evidence="14 15">Phenyalanyltransferase</fullName>
    </alternativeName>
</protein>
<name>A0A4Q1CMQ2_9BACT</name>
<dbReference type="OrthoDB" id="9790282at2"/>
<keyword evidence="2 15" id="KW-0963">Cytoplasm</keyword>
<dbReference type="InterPro" id="IPR042203">
    <property type="entry name" value="Leu/Phe-tRNA_Trfase_C"/>
</dbReference>
<sequence>MNVALLTDELWFPSAEKAKANGLLAIGGDLRTDRLLLAYRSGIFPWFNDDEPPLWWCPDPRCVVFPDELYISKSMQQLLKRNAFEFRFNTAFKEVIHLCGQTRKLIEGTWITNEIEEAYCKLHNLGYAFSGEAWLNNELVGGLYGLRIGNVFFGESMFSKVSNASKYAFIKLVQQLQQDGVVLIDCQIYTPHLESLGARMIDRKEFLKITAANT</sequence>
<dbReference type="Proteomes" id="UP000290204">
    <property type="component" value="Unassembled WGS sequence"/>
</dbReference>
<evidence type="ECO:0000256" key="15">
    <source>
        <dbReference type="HAMAP-Rule" id="MF_00688"/>
    </source>
</evidence>
<dbReference type="EMBL" id="SDHW01000001">
    <property type="protein sequence ID" value="RXK62316.1"/>
    <property type="molecule type" value="Genomic_DNA"/>
</dbReference>
<dbReference type="Gene3D" id="3.30.70.3550">
    <property type="entry name" value="Leucyl/phenylalanyl-tRNA-protein transferase, N-terminal domain"/>
    <property type="match status" value="1"/>
</dbReference>
<evidence type="ECO:0000256" key="3">
    <source>
        <dbReference type="ARBA" id="ARBA00022679"/>
    </source>
</evidence>
<proteinExistence type="inferred from homology"/>
<evidence type="ECO:0000313" key="17">
    <source>
        <dbReference type="Proteomes" id="UP000290204"/>
    </source>
</evidence>
<evidence type="ECO:0000256" key="9">
    <source>
        <dbReference type="ARBA" id="ARBA00061535"/>
    </source>
</evidence>
<dbReference type="Gene3D" id="3.40.630.70">
    <property type="entry name" value="Leucyl/phenylalanyl-tRNA-protein transferase, C-terminal domain"/>
    <property type="match status" value="1"/>
</dbReference>
<evidence type="ECO:0000256" key="10">
    <source>
        <dbReference type="ARBA" id="ARBA00066767"/>
    </source>
</evidence>
<keyword evidence="4 15" id="KW-0012">Acyltransferase</keyword>
<comment type="caution">
    <text evidence="16">The sequence shown here is derived from an EMBL/GenBank/DDBJ whole genome shotgun (WGS) entry which is preliminary data.</text>
</comment>
<comment type="catalytic activity">
    <reaction evidence="6 15">
        <text>N-terminal L-arginyl-[protein] + L-leucyl-tRNA(Leu) = N-terminal L-leucyl-L-arginyl-[protein] + tRNA(Leu) + H(+)</text>
        <dbReference type="Rhea" id="RHEA:50416"/>
        <dbReference type="Rhea" id="RHEA-COMP:9613"/>
        <dbReference type="Rhea" id="RHEA-COMP:9622"/>
        <dbReference type="Rhea" id="RHEA-COMP:12672"/>
        <dbReference type="Rhea" id="RHEA-COMP:12673"/>
        <dbReference type="ChEBI" id="CHEBI:15378"/>
        <dbReference type="ChEBI" id="CHEBI:64719"/>
        <dbReference type="ChEBI" id="CHEBI:78442"/>
        <dbReference type="ChEBI" id="CHEBI:78494"/>
        <dbReference type="ChEBI" id="CHEBI:133044"/>
        <dbReference type="EC" id="2.3.2.6"/>
    </reaction>
</comment>
<dbReference type="GO" id="GO:0008914">
    <property type="term" value="F:leucyl-tRNA--protein transferase activity"/>
    <property type="evidence" value="ECO:0007669"/>
    <property type="project" value="UniProtKB-UniRule"/>
</dbReference>
<gene>
    <name evidence="15" type="primary">aat</name>
    <name evidence="16" type="ORF">ESA94_04710</name>
</gene>
<keyword evidence="17" id="KW-1185">Reference proteome</keyword>
<dbReference type="SUPFAM" id="SSF55729">
    <property type="entry name" value="Acyl-CoA N-acyltransferases (Nat)"/>
    <property type="match status" value="1"/>
</dbReference>
<evidence type="ECO:0000256" key="5">
    <source>
        <dbReference type="ARBA" id="ARBA00050607"/>
    </source>
</evidence>
<comment type="catalytic activity">
    <reaction evidence="7 15">
        <text>N-terminal L-lysyl-[protein] + L-leucyl-tRNA(Leu) = N-terminal L-leucyl-L-lysyl-[protein] + tRNA(Leu) + H(+)</text>
        <dbReference type="Rhea" id="RHEA:12340"/>
        <dbReference type="Rhea" id="RHEA-COMP:9613"/>
        <dbReference type="Rhea" id="RHEA-COMP:9622"/>
        <dbReference type="Rhea" id="RHEA-COMP:12670"/>
        <dbReference type="Rhea" id="RHEA-COMP:12671"/>
        <dbReference type="ChEBI" id="CHEBI:15378"/>
        <dbReference type="ChEBI" id="CHEBI:65249"/>
        <dbReference type="ChEBI" id="CHEBI:78442"/>
        <dbReference type="ChEBI" id="CHEBI:78494"/>
        <dbReference type="ChEBI" id="CHEBI:133043"/>
        <dbReference type="EC" id="2.3.2.6"/>
    </reaction>
</comment>
<dbReference type="RefSeq" id="WP_129129687.1">
    <property type="nucleotide sequence ID" value="NZ_SDHW01000001.1"/>
</dbReference>
<dbReference type="InterPro" id="IPR042221">
    <property type="entry name" value="Leu/Phe-tRNA_Trfase_N"/>
</dbReference>
<evidence type="ECO:0000313" key="16">
    <source>
        <dbReference type="EMBL" id="RXK62316.1"/>
    </source>
</evidence>
<organism evidence="16 17">
    <name type="scientific">Lacibacter luteus</name>
    <dbReference type="NCBI Taxonomy" id="2508719"/>
    <lineage>
        <taxon>Bacteria</taxon>
        <taxon>Pseudomonadati</taxon>
        <taxon>Bacteroidota</taxon>
        <taxon>Chitinophagia</taxon>
        <taxon>Chitinophagales</taxon>
        <taxon>Chitinophagaceae</taxon>
        <taxon>Lacibacter</taxon>
    </lineage>
</organism>
<dbReference type="PANTHER" id="PTHR30098">
    <property type="entry name" value="LEUCYL/PHENYLALANYL-TRNA--PROTEIN TRANSFERASE"/>
    <property type="match status" value="1"/>
</dbReference>
<evidence type="ECO:0000256" key="8">
    <source>
        <dbReference type="ARBA" id="ARBA00054043"/>
    </source>
</evidence>
<evidence type="ECO:0000256" key="12">
    <source>
        <dbReference type="ARBA" id="ARBA00077136"/>
    </source>
</evidence>
<comment type="similarity">
    <text evidence="9 15">Belongs to the L/F-transferase family.</text>
</comment>
<evidence type="ECO:0000256" key="6">
    <source>
        <dbReference type="ARBA" id="ARBA00050652"/>
    </source>
</evidence>
<dbReference type="FunFam" id="3.30.70.3550:FF:000001">
    <property type="entry name" value="Leucyl/phenylalanyl-tRNA--protein transferase"/>
    <property type="match status" value="1"/>
</dbReference>
<comment type="function">
    <text evidence="8 15">Functions in the N-end rule pathway of protein degradation where it conjugates Leu, Phe and, less efficiently, Met from aminoacyl-tRNAs to the N-termini of proteins containing an N-terminal arginine or lysine.</text>
</comment>
<dbReference type="GO" id="GO:0005737">
    <property type="term" value="C:cytoplasm"/>
    <property type="evidence" value="ECO:0007669"/>
    <property type="project" value="UniProtKB-SubCell"/>
</dbReference>
<reference evidence="16 17" key="1">
    <citation type="submission" date="2019-01" db="EMBL/GenBank/DDBJ databases">
        <title>Lacibacter sp. strain TTM-7.</title>
        <authorList>
            <person name="Chen W.-M."/>
        </authorList>
    </citation>
    <scope>NUCLEOTIDE SEQUENCE [LARGE SCALE GENOMIC DNA]</scope>
    <source>
        <strain evidence="16 17">TTM-7</strain>
    </source>
</reference>
<keyword evidence="3 15" id="KW-0808">Transferase</keyword>
<evidence type="ECO:0000256" key="4">
    <source>
        <dbReference type="ARBA" id="ARBA00023315"/>
    </source>
</evidence>
<dbReference type="InterPro" id="IPR016181">
    <property type="entry name" value="Acyl_CoA_acyltransferase"/>
</dbReference>
<dbReference type="HAMAP" id="MF_00688">
    <property type="entry name" value="Leu_Phe_trans"/>
    <property type="match status" value="1"/>
</dbReference>
<accession>A0A4Q1CMQ2</accession>
<evidence type="ECO:0000256" key="7">
    <source>
        <dbReference type="ARBA" id="ARBA00051538"/>
    </source>
</evidence>
<comment type="catalytic activity">
    <reaction evidence="5 15">
        <text>L-phenylalanyl-tRNA(Phe) + an N-terminal L-alpha-aminoacyl-[protein] = an N-terminal L-phenylalanyl-L-alpha-aminoacyl-[protein] + tRNA(Phe)</text>
        <dbReference type="Rhea" id="RHEA:43632"/>
        <dbReference type="Rhea" id="RHEA-COMP:9668"/>
        <dbReference type="Rhea" id="RHEA-COMP:9699"/>
        <dbReference type="Rhea" id="RHEA-COMP:10636"/>
        <dbReference type="Rhea" id="RHEA-COMP:10637"/>
        <dbReference type="ChEBI" id="CHEBI:78442"/>
        <dbReference type="ChEBI" id="CHEBI:78531"/>
        <dbReference type="ChEBI" id="CHEBI:78597"/>
        <dbReference type="ChEBI" id="CHEBI:83561"/>
        <dbReference type="EC" id="2.3.2.6"/>
    </reaction>
</comment>
<evidence type="ECO:0000256" key="1">
    <source>
        <dbReference type="ARBA" id="ARBA00004496"/>
    </source>
</evidence>
<dbReference type="Pfam" id="PF03588">
    <property type="entry name" value="Leu_Phe_trans"/>
    <property type="match status" value="1"/>
</dbReference>
<comment type="subcellular location">
    <subcellularLocation>
        <location evidence="1 15">Cytoplasm</location>
    </subcellularLocation>
</comment>
<dbReference type="InterPro" id="IPR004616">
    <property type="entry name" value="Leu/Phe-tRNA_Trfase"/>
</dbReference>
<evidence type="ECO:0000256" key="13">
    <source>
        <dbReference type="ARBA" id="ARBA00077165"/>
    </source>
</evidence>
<dbReference type="GO" id="GO:0030163">
    <property type="term" value="P:protein catabolic process"/>
    <property type="evidence" value="ECO:0007669"/>
    <property type="project" value="UniProtKB-UniRule"/>
</dbReference>
<evidence type="ECO:0000256" key="2">
    <source>
        <dbReference type="ARBA" id="ARBA00022490"/>
    </source>
</evidence>
<dbReference type="EC" id="2.3.2.6" evidence="10 15"/>
<evidence type="ECO:0000256" key="11">
    <source>
        <dbReference type="ARBA" id="ARBA00074372"/>
    </source>
</evidence>
<dbReference type="PANTHER" id="PTHR30098:SF2">
    <property type="entry name" value="LEUCYL_PHENYLALANYL-TRNA--PROTEIN TRANSFERASE"/>
    <property type="match status" value="1"/>
</dbReference>
<dbReference type="NCBIfam" id="TIGR00667">
    <property type="entry name" value="aat"/>
    <property type="match status" value="1"/>
</dbReference>
<dbReference type="AlphaFoldDB" id="A0A4Q1CMQ2"/>
<evidence type="ECO:0000256" key="14">
    <source>
        <dbReference type="ARBA" id="ARBA00083640"/>
    </source>
</evidence>